<proteinExistence type="predicted"/>
<accession>A0A1G2B6R5</accession>
<protein>
    <submittedName>
        <fullName evidence="2">Uncharacterized protein</fullName>
    </submittedName>
</protein>
<name>A0A1G2B6R5_9BACT</name>
<keyword evidence="1" id="KW-1133">Transmembrane helix</keyword>
<organism evidence="2 3">
    <name type="scientific">Candidatus Kerfeldbacteria bacterium RIFCSPLOWO2_01_FULL_48_11</name>
    <dbReference type="NCBI Taxonomy" id="1798543"/>
    <lineage>
        <taxon>Bacteria</taxon>
        <taxon>Candidatus Kerfeldiibacteriota</taxon>
    </lineage>
</organism>
<dbReference type="Proteomes" id="UP000179164">
    <property type="component" value="Unassembled WGS sequence"/>
</dbReference>
<evidence type="ECO:0000313" key="3">
    <source>
        <dbReference type="Proteomes" id="UP000179164"/>
    </source>
</evidence>
<reference evidence="2 3" key="1">
    <citation type="journal article" date="2016" name="Nat. Commun.">
        <title>Thousands of microbial genomes shed light on interconnected biogeochemical processes in an aquifer system.</title>
        <authorList>
            <person name="Anantharaman K."/>
            <person name="Brown C.T."/>
            <person name="Hug L.A."/>
            <person name="Sharon I."/>
            <person name="Castelle C.J."/>
            <person name="Probst A.J."/>
            <person name="Thomas B.C."/>
            <person name="Singh A."/>
            <person name="Wilkins M.J."/>
            <person name="Karaoz U."/>
            <person name="Brodie E.L."/>
            <person name="Williams K.H."/>
            <person name="Hubbard S.S."/>
            <person name="Banfield J.F."/>
        </authorList>
    </citation>
    <scope>NUCLEOTIDE SEQUENCE [LARGE SCALE GENOMIC DNA]</scope>
</reference>
<evidence type="ECO:0000256" key="1">
    <source>
        <dbReference type="SAM" id="Phobius"/>
    </source>
</evidence>
<keyword evidence="1" id="KW-0472">Membrane</keyword>
<comment type="caution">
    <text evidence="2">The sequence shown here is derived from an EMBL/GenBank/DDBJ whole genome shotgun (WGS) entry which is preliminary data.</text>
</comment>
<sequence length="159" mass="17407">MSRKFFTNLTAPERLMTVTVVALAAIALLAFVVVQKDKLASVFSPDEAVNAPLSFDTPKNITAEVIEVNADTHILSVDTDIEDAAQTGIFTSKQLTVQVNDDTKFEKFDISKLYLNVAPQSFALSELEPGTAIVISSKDNPQAVTTIYALAVRQYFNNY</sequence>
<dbReference type="AlphaFoldDB" id="A0A1G2B6R5"/>
<evidence type="ECO:0000313" key="2">
    <source>
        <dbReference type="EMBL" id="OGY84842.1"/>
    </source>
</evidence>
<dbReference type="STRING" id="1798543.A2898_03975"/>
<keyword evidence="1" id="KW-0812">Transmembrane</keyword>
<feature type="transmembrane region" description="Helical" evidence="1">
    <location>
        <begin position="15"/>
        <end position="34"/>
    </location>
</feature>
<dbReference type="EMBL" id="MHKE01000004">
    <property type="protein sequence ID" value="OGY84842.1"/>
    <property type="molecule type" value="Genomic_DNA"/>
</dbReference>
<gene>
    <name evidence="2" type="ORF">A2898_03975</name>
</gene>